<accession>A0AAD3T6S0</accession>
<sequence length="284" mass="31747">MPGWHFLGLRQSPVFVGMACWSICSKLLVCSLPSLNHTEIAFHPTGFQLADTDGMDDWQANNVGLVLRNGFGRLADLGQNGCLGINGQFGRTRWYEFLEWMPSLHGISSLHLFEDLADFIGLLSFLEWCFVSSPRFPLFQPSPLRFSAVLSVSLTLFPDPFGGSNAKTSSVVLLSRLASQAKNIHRPKEKAPASTAFAMEVAIKESKFRPANHEQDQAHHRTAPITLTFLIAGSEKTSDSQPFGVQIHHLKDYMRPKRKAYNRYLCSRGKRSKERHENTAVSGK</sequence>
<feature type="chain" id="PRO_5042181715" evidence="1">
    <location>
        <begin position="20"/>
        <end position="284"/>
    </location>
</feature>
<dbReference type="Proteomes" id="UP001279734">
    <property type="component" value="Unassembled WGS sequence"/>
</dbReference>
<comment type="caution">
    <text evidence="2">The sequence shown here is derived from an EMBL/GenBank/DDBJ whole genome shotgun (WGS) entry which is preliminary data.</text>
</comment>
<organism evidence="2 3">
    <name type="scientific">Nepenthes gracilis</name>
    <name type="common">Slender pitcher plant</name>
    <dbReference type="NCBI Taxonomy" id="150966"/>
    <lineage>
        <taxon>Eukaryota</taxon>
        <taxon>Viridiplantae</taxon>
        <taxon>Streptophyta</taxon>
        <taxon>Embryophyta</taxon>
        <taxon>Tracheophyta</taxon>
        <taxon>Spermatophyta</taxon>
        <taxon>Magnoliopsida</taxon>
        <taxon>eudicotyledons</taxon>
        <taxon>Gunneridae</taxon>
        <taxon>Pentapetalae</taxon>
        <taxon>Caryophyllales</taxon>
        <taxon>Nepenthaceae</taxon>
        <taxon>Nepenthes</taxon>
    </lineage>
</organism>
<gene>
    <name evidence="2" type="ORF">Nepgr_025382</name>
</gene>
<feature type="signal peptide" evidence="1">
    <location>
        <begin position="1"/>
        <end position="19"/>
    </location>
</feature>
<keyword evidence="1" id="KW-0732">Signal</keyword>
<keyword evidence="3" id="KW-1185">Reference proteome</keyword>
<proteinExistence type="predicted"/>
<name>A0AAD3T6S0_NEPGR</name>
<evidence type="ECO:0000256" key="1">
    <source>
        <dbReference type="SAM" id="SignalP"/>
    </source>
</evidence>
<evidence type="ECO:0000313" key="3">
    <source>
        <dbReference type="Proteomes" id="UP001279734"/>
    </source>
</evidence>
<evidence type="ECO:0000313" key="2">
    <source>
        <dbReference type="EMBL" id="GMH23539.1"/>
    </source>
</evidence>
<dbReference type="AlphaFoldDB" id="A0AAD3T6S0"/>
<protein>
    <submittedName>
        <fullName evidence="2">Uncharacterized protein</fullName>
    </submittedName>
</protein>
<reference evidence="2" key="1">
    <citation type="submission" date="2023-05" db="EMBL/GenBank/DDBJ databases">
        <title>Nepenthes gracilis genome sequencing.</title>
        <authorList>
            <person name="Fukushima K."/>
        </authorList>
    </citation>
    <scope>NUCLEOTIDE SEQUENCE</scope>
    <source>
        <strain evidence="2">SING2019-196</strain>
    </source>
</reference>
<dbReference type="EMBL" id="BSYO01000026">
    <property type="protein sequence ID" value="GMH23539.1"/>
    <property type="molecule type" value="Genomic_DNA"/>
</dbReference>